<dbReference type="Proteomes" id="UP001301958">
    <property type="component" value="Unassembled WGS sequence"/>
</dbReference>
<keyword evidence="8" id="KW-1185">Reference proteome</keyword>
<keyword evidence="4" id="KW-0479">Metal-binding</keyword>
<reference evidence="7" key="2">
    <citation type="submission" date="2023-05" db="EMBL/GenBank/DDBJ databases">
        <authorList>
            <consortium name="Lawrence Berkeley National Laboratory"/>
            <person name="Steindorff A."/>
            <person name="Hensen N."/>
            <person name="Bonometti L."/>
            <person name="Westerberg I."/>
            <person name="Brannstrom I.O."/>
            <person name="Guillou S."/>
            <person name="Cros-Aarteil S."/>
            <person name="Calhoun S."/>
            <person name="Haridas S."/>
            <person name="Kuo A."/>
            <person name="Mondo S."/>
            <person name="Pangilinan J."/>
            <person name="Riley R."/>
            <person name="Labutti K."/>
            <person name="Andreopoulos B."/>
            <person name="Lipzen A."/>
            <person name="Chen C."/>
            <person name="Yanf M."/>
            <person name="Daum C."/>
            <person name="Ng V."/>
            <person name="Clum A."/>
            <person name="Ohm R."/>
            <person name="Martin F."/>
            <person name="Silar P."/>
            <person name="Natvig D."/>
            <person name="Lalanne C."/>
            <person name="Gautier V."/>
            <person name="Ament-Velasquez S.L."/>
            <person name="Kruys A."/>
            <person name="Hutchinson M.I."/>
            <person name="Powell A.J."/>
            <person name="Barry K."/>
            <person name="Miller A.N."/>
            <person name="Grigoriev I.V."/>
            <person name="Debuchy R."/>
            <person name="Gladieux P."/>
            <person name="Thoren M.H."/>
            <person name="Johannesson H."/>
        </authorList>
    </citation>
    <scope>NUCLEOTIDE SEQUENCE</scope>
    <source>
        <strain evidence="7">CBS 990.96</strain>
    </source>
</reference>
<keyword evidence="6" id="KW-1133">Transmembrane helix</keyword>
<evidence type="ECO:0000313" key="8">
    <source>
        <dbReference type="Proteomes" id="UP001301958"/>
    </source>
</evidence>
<evidence type="ECO:0000256" key="4">
    <source>
        <dbReference type="ARBA" id="ARBA00022723"/>
    </source>
</evidence>
<dbReference type="Gene3D" id="1.10.630.10">
    <property type="entry name" value="Cytochrome P450"/>
    <property type="match status" value="1"/>
</dbReference>
<dbReference type="Pfam" id="PF00067">
    <property type="entry name" value="p450"/>
    <property type="match status" value="2"/>
</dbReference>
<keyword evidence="3" id="KW-0349">Heme</keyword>
<dbReference type="GO" id="GO:0020037">
    <property type="term" value="F:heme binding"/>
    <property type="evidence" value="ECO:0007669"/>
    <property type="project" value="InterPro"/>
</dbReference>
<dbReference type="AlphaFoldDB" id="A0AAN7BFM7"/>
<evidence type="ECO:0000256" key="2">
    <source>
        <dbReference type="ARBA" id="ARBA00010617"/>
    </source>
</evidence>
<keyword evidence="6" id="KW-0472">Membrane</keyword>
<dbReference type="InterPro" id="IPR050121">
    <property type="entry name" value="Cytochrome_P450_monoxygenase"/>
</dbReference>
<comment type="similarity">
    <text evidence="2">Belongs to the cytochrome P450 family.</text>
</comment>
<evidence type="ECO:0000313" key="7">
    <source>
        <dbReference type="EMBL" id="KAK4221767.1"/>
    </source>
</evidence>
<keyword evidence="6" id="KW-0812">Transmembrane</keyword>
<name>A0AAN7BFM7_9PEZI</name>
<organism evidence="7 8">
    <name type="scientific">Podospora fimiseda</name>
    <dbReference type="NCBI Taxonomy" id="252190"/>
    <lineage>
        <taxon>Eukaryota</taxon>
        <taxon>Fungi</taxon>
        <taxon>Dikarya</taxon>
        <taxon>Ascomycota</taxon>
        <taxon>Pezizomycotina</taxon>
        <taxon>Sordariomycetes</taxon>
        <taxon>Sordariomycetidae</taxon>
        <taxon>Sordariales</taxon>
        <taxon>Podosporaceae</taxon>
        <taxon>Podospora</taxon>
    </lineage>
</organism>
<reference evidence="7" key="1">
    <citation type="journal article" date="2023" name="Mol. Phylogenet. Evol.">
        <title>Genome-scale phylogeny and comparative genomics of the fungal order Sordariales.</title>
        <authorList>
            <person name="Hensen N."/>
            <person name="Bonometti L."/>
            <person name="Westerberg I."/>
            <person name="Brannstrom I.O."/>
            <person name="Guillou S."/>
            <person name="Cros-Aarteil S."/>
            <person name="Calhoun S."/>
            <person name="Haridas S."/>
            <person name="Kuo A."/>
            <person name="Mondo S."/>
            <person name="Pangilinan J."/>
            <person name="Riley R."/>
            <person name="LaButti K."/>
            <person name="Andreopoulos B."/>
            <person name="Lipzen A."/>
            <person name="Chen C."/>
            <person name="Yan M."/>
            <person name="Daum C."/>
            <person name="Ng V."/>
            <person name="Clum A."/>
            <person name="Steindorff A."/>
            <person name="Ohm R.A."/>
            <person name="Martin F."/>
            <person name="Silar P."/>
            <person name="Natvig D.O."/>
            <person name="Lalanne C."/>
            <person name="Gautier V."/>
            <person name="Ament-Velasquez S.L."/>
            <person name="Kruys A."/>
            <person name="Hutchinson M.I."/>
            <person name="Powell A.J."/>
            <person name="Barry K."/>
            <person name="Miller A.N."/>
            <person name="Grigoriev I.V."/>
            <person name="Debuchy R."/>
            <person name="Gladieux P."/>
            <person name="Hiltunen Thoren M."/>
            <person name="Johannesson H."/>
        </authorList>
    </citation>
    <scope>NUCLEOTIDE SEQUENCE</scope>
    <source>
        <strain evidence="7">CBS 990.96</strain>
    </source>
</reference>
<dbReference type="InterPro" id="IPR001128">
    <property type="entry name" value="Cyt_P450"/>
</dbReference>
<dbReference type="GO" id="GO:0016705">
    <property type="term" value="F:oxidoreductase activity, acting on paired donors, with incorporation or reduction of molecular oxygen"/>
    <property type="evidence" value="ECO:0007669"/>
    <property type="project" value="InterPro"/>
</dbReference>
<evidence type="ECO:0000256" key="3">
    <source>
        <dbReference type="ARBA" id="ARBA00022617"/>
    </source>
</evidence>
<proteinExistence type="inferred from homology"/>
<feature type="transmembrane region" description="Helical" evidence="6">
    <location>
        <begin position="46"/>
        <end position="66"/>
    </location>
</feature>
<evidence type="ECO:0000256" key="5">
    <source>
        <dbReference type="ARBA" id="ARBA00023004"/>
    </source>
</evidence>
<dbReference type="PANTHER" id="PTHR24305:SF232">
    <property type="entry name" value="P450, PUTATIVE (EUROFUNG)-RELATED"/>
    <property type="match status" value="1"/>
</dbReference>
<dbReference type="SUPFAM" id="SSF48264">
    <property type="entry name" value="Cytochrome P450"/>
    <property type="match status" value="1"/>
</dbReference>
<sequence length="269" mass="30805">MSTTDRKKKLERSHKFFTFTAFDIVGEILFSQQFSFLEQGKDVGNAVANSLALNAYAAVAGFFLIIHRKLIANPVITWLNILPYDPQRVKLRNVYAIATRAVGAESDTVSTGMQSFVYHMIRRKGAWDKSREEIMSSQPEEGRCKDKVVSFGDAQKLPYLQVCLKEALRVFSPVPMTLPRVAGKEGVIWGKDAKEFRPERWLGENEGFGQWYQSCPGRHVARIEMSKLAATLVRDYDIQQVDPEKNWEWKAYFTVVPEKWPVYIKSRAT</sequence>
<comment type="caution">
    <text evidence="7">The sequence shown here is derived from an EMBL/GenBank/DDBJ whole genome shotgun (WGS) entry which is preliminary data.</text>
</comment>
<keyword evidence="5" id="KW-0408">Iron</keyword>
<protein>
    <submittedName>
        <fullName evidence="7">Pisatin demethylase</fullName>
    </submittedName>
</protein>
<comment type="cofactor">
    <cofactor evidence="1">
        <name>heme</name>
        <dbReference type="ChEBI" id="CHEBI:30413"/>
    </cofactor>
</comment>
<evidence type="ECO:0000256" key="6">
    <source>
        <dbReference type="SAM" id="Phobius"/>
    </source>
</evidence>
<dbReference type="GO" id="GO:0005506">
    <property type="term" value="F:iron ion binding"/>
    <property type="evidence" value="ECO:0007669"/>
    <property type="project" value="InterPro"/>
</dbReference>
<gene>
    <name evidence="7" type="ORF">QBC38DRAFT_513399</name>
</gene>
<dbReference type="PANTHER" id="PTHR24305">
    <property type="entry name" value="CYTOCHROME P450"/>
    <property type="match status" value="1"/>
</dbReference>
<dbReference type="EMBL" id="MU865517">
    <property type="protein sequence ID" value="KAK4221767.1"/>
    <property type="molecule type" value="Genomic_DNA"/>
</dbReference>
<dbReference type="GO" id="GO:0004497">
    <property type="term" value="F:monooxygenase activity"/>
    <property type="evidence" value="ECO:0007669"/>
    <property type="project" value="InterPro"/>
</dbReference>
<accession>A0AAN7BFM7</accession>
<dbReference type="InterPro" id="IPR036396">
    <property type="entry name" value="Cyt_P450_sf"/>
</dbReference>
<evidence type="ECO:0000256" key="1">
    <source>
        <dbReference type="ARBA" id="ARBA00001971"/>
    </source>
</evidence>